<dbReference type="Gene3D" id="1.10.150.20">
    <property type="entry name" value="5' to 3' exonuclease, C-terminal subdomain"/>
    <property type="match status" value="1"/>
</dbReference>
<keyword evidence="20" id="KW-1185">Reference proteome</keyword>
<feature type="binding site" evidence="17">
    <location>
        <position position="34"/>
    </location>
    <ligand>
        <name>Mg(2+)</name>
        <dbReference type="ChEBI" id="CHEBI:18420"/>
    </ligand>
</feature>
<dbReference type="InterPro" id="IPR001126">
    <property type="entry name" value="UmuC"/>
</dbReference>
<dbReference type="InterPro" id="IPR043128">
    <property type="entry name" value="Rev_trsase/Diguanyl_cyclase"/>
</dbReference>
<evidence type="ECO:0000256" key="8">
    <source>
        <dbReference type="ARBA" id="ARBA00022705"/>
    </source>
</evidence>
<dbReference type="GO" id="GO:0000287">
    <property type="term" value="F:magnesium ion binding"/>
    <property type="evidence" value="ECO:0007669"/>
    <property type="project" value="UniProtKB-UniRule"/>
</dbReference>
<dbReference type="InterPro" id="IPR036775">
    <property type="entry name" value="DNA_pol_Y-fam_lit_finger_sf"/>
</dbReference>
<keyword evidence="14 17" id="KW-0234">DNA repair</keyword>
<evidence type="ECO:0000259" key="18">
    <source>
        <dbReference type="PROSITE" id="PS50173"/>
    </source>
</evidence>
<dbReference type="InterPro" id="IPR022880">
    <property type="entry name" value="DNApol_IV"/>
</dbReference>
<dbReference type="InterPro" id="IPR017961">
    <property type="entry name" value="DNA_pol_Y-fam_little_finger"/>
</dbReference>
<evidence type="ECO:0000256" key="17">
    <source>
        <dbReference type="HAMAP-Rule" id="MF_01113"/>
    </source>
</evidence>
<feature type="binding site" evidence="17">
    <location>
        <position position="128"/>
    </location>
    <ligand>
        <name>Mg(2+)</name>
        <dbReference type="ChEBI" id="CHEBI:18420"/>
    </ligand>
</feature>
<proteinExistence type="inferred from homology"/>
<gene>
    <name evidence="17" type="primary">dinB</name>
    <name evidence="19" type="ORF">GGQ72_000650</name>
</gene>
<keyword evidence="8 17" id="KW-0235">DNA replication</keyword>
<keyword evidence="4 17" id="KW-0515">Mutator protein</keyword>
<dbReference type="NCBIfam" id="NF010731">
    <property type="entry name" value="PRK14133.1"/>
    <property type="match status" value="1"/>
</dbReference>
<dbReference type="Gene3D" id="3.30.70.270">
    <property type="match status" value="1"/>
</dbReference>
<dbReference type="PANTHER" id="PTHR11076">
    <property type="entry name" value="DNA REPAIR POLYMERASE UMUC / TRANSFERASE FAMILY MEMBER"/>
    <property type="match status" value="1"/>
</dbReference>
<dbReference type="GO" id="GO:0003887">
    <property type="term" value="F:DNA-directed DNA polymerase activity"/>
    <property type="evidence" value="ECO:0007669"/>
    <property type="project" value="UniProtKB-UniRule"/>
</dbReference>
<keyword evidence="13 17" id="KW-0238">DNA-binding</keyword>
<evidence type="ECO:0000256" key="4">
    <source>
        <dbReference type="ARBA" id="ARBA00022457"/>
    </source>
</evidence>
<dbReference type="SUPFAM" id="SSF56672">
    <property type="entry name" value="DNA/RNA polymerases"/>
    <property type="match status" value="1"/>
</dbReference>
<organism evidence="19 20">
    <name type="scientific">Rhizobium rhizoryzae</name>
    <dbReference type="NCBI Taxonomy" id="451876"/>
    <lineage>
        <taxon>Bacteria</taxon>
        <taxon>Pseudomonadati</taxon>
        <taxon>Pseudomonadota</taxon>
        <taxon>Alphaproteobacteria</taxon>
        <taxon>Hyphomicrobiales</taxon>
        <taxon>Rhizobiaceae</taxon>
        <taxon>Rhizobium/Agrobacterium group</taxon>
        <taxon>Rhizobium</taxon>
    </lineage>
</organism>
<dbReference type="CDD" id="cd03586">
    <property type="entry name" value="PolY_Pol_IV_kappa"/>
    <property type="match status" value="1"/>
</dbReference>
<sequence>MEFAVQTSAENQSVELSKAAPISTYAIRKIIHVDMDAFYASVEQRDNPDLRGKPVAVGGAAARGVVAAASYEARKFGVHSAMPSVTAARKCPDLIFVRPRFEVYKAVSQQIREIFAEYTPLIEPLSLDEAYLDVTENLKDMPIATEIALEIRQKIKAVTGLNASAGISYNKFLAKMASDLNKPNGQAVITPRNGPAFVEQLPVKKFHGVGPATAEKMHRLGIHTGGDLKTKSLPFLTDHFGKSGPYFYCIARGIDNRQVKPDRVRKSIGSEDTFAADISDLGAAKAELALLVAKIWAYCGARNMTAKTVTVKVKYSDFQQITRSRTQTLCFVNEAEVLGISESLLETVYPFRKGVRLLGVTLSSLSEEATETSAQLPLFM</sequence>
<dbReference type="PANTHER" id="PTHR11076:SF33">
    <property type="entry name" value="DNA POLYMERASE KAPPA"/>
    <property type="match status" value="1"/>
</dbReference>
<evidence type="ECO:0000256" key="9">
    <source>
        <dbReference type="ARBA" id="ARBA00022723"/>
    </source>
</evidence>
<comment type="subunit">
    <text evidence="3 17">Monomer.</text>
</comment>
<keyword evidence="12 17" id="KW-0239">DNA-directed DNA polymerase</keyword>
<dbReference type="FunFam" id="3.30.1490.100:FF:000004">
    <property type="entry name" value="DNA polymerase IV"/>
    <property type="match status" value="1"/>
</dbReference>
<evidence type="ECO:0000256" key="10">
    <source>
        <dbReference type="ARBA" id="ARBA00022763"/>
    </source>
</evidence>
<dbReference type="FunFam" id="1.10.150.20:FF:000019">
    <property type="entry name" value="DNA polymerase IV"/>
    <property type="match status" value="1"/>
</dbReference>
<comment type="catalytic activity">
    <reaction evidence="16 17">
        <text>DNA(n) + a 2'-deoxyribonucleoside 5'-triphosphate = DNA(n+1) + diphosphate</text>
        <dbReference type="Rhea" id="RHEA:22508"/>
        <dbReference type="Rhea" id="RHEA-COMP:17339"/>
        <dbReference type="Rhea" id="RHEA-COMP:17340"/>
        <dbReference type="ChEBI" id="CHEBI:33019"/>
        <dbReference type="ChEBI" id="CHEBI:61560"/>
        <dbReference type="ChEBI" id="CHEBI:173112"/>
        <dbReference type="EC" id="2.7.7.7"/>
    </reaction>
</comment>
<dbReference type="Proteomes" id="UP000519897">
    <property type="component" value="Unassembled WGS sequence"/>
</dbReference>
<dbReference type="InterPro" id="IPR043502">
    <property type="entry name" value="DNA/RNA_pol_sf"/>
</dbReference>
<dbReference type="EMBL" id="JACIEC010000001">
    <property type="protein sequence ID" value="MBB4142151.1"/>
    <property type="molecule type" value="Genomic_DNA"/>
</dbReference>
<dbReference type="SUPFAM" id="SSF100879">
    <property type="entry name" value="Lesion bypass DNA polymerase (Y-family), little finger domain"/>
    <property type="match status" value="1"/>
</dbReference>
<dbReference type="GO" id="GO:0042276">
    <property type="term" value="P:error-prone translesion synthesis"/>
    <property type="evidence" value="ECO:0007669"/>
    <property type="project" value="TreeGrafter"/>
</dbReference>
<comment type="caution">
    <text evidence="19">The sequence shown here is derived from an EMBL/GenBank/DDBJ whole genome shotgun (WGS) entry which is preliminary data.</text>
</comment>
<keyword evidence="11 17" id="KW-0460">Magnesium</keyword>
<dbReference type="InterPro" id="IPR050116">
    <property type="entry name" value="DNA_polymerase-Y"/>
</dbReference>
<feature type="domain" description="UmuC" evidence="18">
    <location>
        <begin position="30"/>
        <end position="210"/>
    </location>
</feature>
<dbReference type="GO" id="GO:0005829">
    <property type="term" value="C:cytosol"/>
    <property type="evidence" value="ECO:0007669"/>
    <property type="project" value="TreeGrafter"/>
</dbReference>
<evidence type="ECO:0000256" key="15">
    <source>
        <dbReference type="ARBA" id="ARBA00025589"/>
    </source>
</evidence>
<dbReference type="Gene3D" id="3.40.1170.60">
    <property type="match status" value="1"/>
</dbReference>
<dbReference type="GO" id="GO:0006281">
    <property type="term" value="P:DNA repair"/>
    <property type="evidence" value="ECO:0007669"/>
    <property type="project" value="UniProtKB-UniRule"/>
</dbReference>
<evidence type="ECO:0000256" key="13">
    <source>
        <dbReference type="ARBA" id="ARBA00023125"/>
    </source>
</evidence>
<comment type="subcellular location">
    <subcellularLocation>
        <location evidence="1 17">Cytoplasm</location>
    </subcellularLocation>
</comment>
<protein>
    <recommendedName>
        <fullName evidence="17">DNA polymerase IV</fullName>
        <shortName evidence="17">Pol IV</shortName>
        <ecNumber evidence="17">2.7.7.7</ecNumber>
    </recommendedName>
</protein>
<evidence type="ECO:0000256" key="12">
    <source>
        <dbReference type="ARBA" id="ARBA00022932"/>
    </source>
</evidence>
<accession>A0A7W6LFU6</accession>
<dbReference type="NCBIfam" id="NF002677">
    <property type="entry name" value="PRK02406.1"/>
    <property type="match status" value="1"/>
</dbReference>
<dbReference type="GO" id="GO:0009432">
    <property type="term" value="P:SOS response"/>
    <property type="evidence" value="ECO:0007669"/>
    <property type="project" value="TreeGrafter"/>
</dbReference>
<dbReference type="PROSITE" id="PS50173">
    <property type="entry name" value="UMUC"/>
    <property type="match status" value="1"/>
</dbReference>
<dbReference type="HAMAP" id="MF_01113">
    <property type="entry name" value="DNApol_IV"/>
    <property type="match status" value="1"/>
</dbReference>
<comment type="function">
    <text evidence="15 17">Poorly processive, error-prone DNA polymerase involved in untargeted mutagenesis. Copies undamaged DNA at stalled replication forks, which arise in vivo from mismatched or misaligned primer ends. These misaligned primers can be extended by PolIV. Exhibits no 3'-5' exonuclease (proofreading) activity. May be involved in translesional synthesis, in conjunction with the beta clamp from PolIII.</text>
</comment>
<keyword evidence="6 17" id="KW-0808">Transferase</keyword>
<name>A0A7W6LFU6_9HYPH</name>
<dbReference type="EC" id="2.7.7.7" evidence="17"/>
<evidence type="ECO:0000313" key="19">
    <source>
        <dbReference type="EMBL" id="MBB4142151.1"/>
    </source>
</evidence>
<dbReference type="Pfam" id="PF11799">
    <property type="entry name" value="IMS_C"/>
    <property type="match status" value="1"/>
</dbReference>
<dbReference type="Pfam" id="PF11798">
    <property type="entry name" value="IMS_HHH"/>
    <property type="match status" value="1"/>
</dbReference>
<dbReference type="InterPro" id="IPR024728">
    <property type="entry name" value="PolY_HhH_motif"/>
</dbReference>
<comment type="similarity">
    <text evidence="2 17">Belongs to the DNA polymerase type-Y family.</text>
</comment>
<evidence type="ECO:0000256" key="7">
    <source>
        <dbReference type="ARBA" id="ARBA00022695"/>
    </source>
</evidence>
<keyword evidence="5 17" id="KW-0963">Cytoplasm</keyword>
<evidence type="ECO:0000256" key="2">
    <source>
        <dbReference type="ARBA" id="ARBA00010945"/>
    </source>
</evidence>
<keyword evidence="7 17" id="KW-0548">Nucleotidyltransferase</keyword>
<keyword evidence="9 17" id="KW-0479">Metal-binding</keyword>
<evidence type="ECO:0000256" key="6">
    <source>
        <dbReference type="ARBA" id="ARBA00022679"/>
    </source>
</evidence>
<feature type="site" description="Substrate discrimination" evidence="17">
    <location>
        <position position="39"/>
    </location>
</feature>
<keyword evidence="10 17" id="KW-0227">DNA damage</keyword>
<evidence type="ECO:0000256" key="1">
    <source>
        <dbReference type="ARBA" id="ARBA00004496"/>
    </source>
</evidence>
<reference evidence="19 20" key="1">
    <citation type="submission" date="2020-08" db="EMBL/GenBank/DDBJ databases">
        <title>Genomic Encyclopedia of Type Strains, Phase IV (KMG-IV): sequencing the most valuable type-strain genomes for metagenomic binning, comparative biology and taxonomic classification.</title>
        <authorList>
            <person name="Goeker M."/>
        </authorList>
    </citation>
    <scope>NUCLEOTIDE SEQUENCE [LARGE SCALE GENOMIC DNA]</scope>
    <source>
        <strain evidence="19 20">DSM 29514</strain>
    </source>
</reference>
<evidence type="ECO:0000313" key="20">
    <source>
        <dbReference type="Proteomes" id="UP000519897"/>
    </source>
</evidence>
<dbReference type="Gene3D" id="3.30.1490.100">
    <property type="entry name" value="DNA polymerase, Y-family, little finger domain"/>
    <property type="match status" value="1"/>
</dbReference>
<evidence type="ECO:0000256" key="11">
    <source>
        <dbReference type="ARBA" id="ARBA00022842"/>
    </source>
</evidence>
<dbReference type="GO" id="GO:0006261">
    <property type="term" value="P:DNA-templated DNA replication"/>
    <property type="evidence" value="ECO:0007669"/>
    <property type="project" value="UniProtKB-UniRule"/>
</dbReference>
<comment type="cofactor">
    <cofactor evidence="17">
        <name>Mg(2+)</name>
        <dbReference type="ChEBI" id="CHEBI:18420"/>
    </cofactor>
    <text evidence="17">Binds 2 magnesium ions per subunit.</text>
</comment>
<dbReference type="FunFam" id="3.40.1170.60:FF:000001">
    <property type="entry name" value="DNA polymerase IV"/>
    <property type="match status" value="1"/>
</dbReference>
<evidence type="ECO:0000256" key="3">
    <source>
        <dbReference type="ARBA" id="ARBA00011245"/>
    </source>
</evidence>
<dbReference type="AlphaFoldDB" id="A0A7W6LFU6"/>
<evidence type="ECO:0000256" key="16">
    <source>
        <dbReference type="ARBA" id="ARBA00049244"/>
    </source>
</evidence>
<dbReference type="GO" id="GO:0003684">
    <property type="term" value="F:damaged DNA binding"/>
    <property type="evidence" value="ECO:0007669"/>
    <property type="project" value="InterPro"/>
</dbReference>
<dbReference type="Pfam" id="PF00817">
    <property type="entry name" value="IMS"/>
    <property type="match status" value="1"/>
</dbReference>
<feature type="active site" evidence="17">
    <location>
        <position position="129"/>
    </location>
</feature>
<evidence type="ECO:0000256" key="5">
    <source>
        <dbReference type="ARBA" id="ARBA00022490"/>
    </source>
</evidence>
<evidence type="ECO:0000256" key="14">
    <source>
        <dbReference type="ARBA" id="ARBA00023204"/>
    </source>
</evidence>